<dbReference type="Pfam" id="PF07690">
    <property type="entry name" value="MFS_1"/>
    <property type="match status" value="1"/>
</dbReference>
<evidence type="ECO:0000256" key="3">
    <source>
        <dbReference type="ARBA" id="ARBA00022989"/>
    </source>
</evidence>
<proteinExistence type="predicted"/>
<evidence type="ECO:0000256" key="2">
    <source>
        <dbReference type="ARBA" id="ARBA00022692"/>
    </source>
</evidence>
<dbReference type="Gene3D" id="1.20.1250.20">
    <property type="entry name" value="MFS general substrate transporter like domains"/>
    <property type="match status" value="2"/>
</dbReference>
<feature type="transmembrane region" description="Helical" evidence="5">
    <location>
        <begin position="388"/>
        <end position="408"/>
    </location>
</feature>
<dbReference type="InterPro" id="IPR036259">
    <property type="entry name" value="MFS_trans_sf"/>
</dbReference>
<dbReference type="EMBL" id="MU004233">
    <property type="protein sequence ID" value="KAF2671368.1"/>
    <property type="molecule type" value="Genomic_DNA"/>
</dbReference>
<feature type="transmembrane region" description="Helical" evidence="5">
    <location>
        <begin position="414"/>
        <end position="434"/>
    </location>
</feature>
<feature type="transmembrane region" description="Helical" evidence="5">
    <location>
        <begin position="244"/>
        <end position="262"/>
    </location>
</feature>
<feature type="domain" description="Major facilitator superfamily (MFS) profile" evidence="6">
    <location>
        <begin position="50"/>
        <end position="507"/>
    </location>
</feature>
<dbReference type="PANTHER" id="PTHR23507">
    <property type="entry name" value="ZGC:174356"/>
    <property type="match status" value="1"/>
</dbReference>
<feature type="transmembrane region" description="Helical" evidence="5">
    <location>
        <begin position="118"/>
        <end position="137"/>
    </location>
</feature>
<dbReference type="InterPro" id="IPR011701">
    <property type="entry name" value="MFS"/>
</dbReference>
<accession>A0A6A6UJX3</accession>
<feature type="transmembrane region" description="Helical" evidence="5">
    <location>
        <begin position="51"/>
        <end position="69"/>
    </location>
</feature>
<protein>
    <submittedName>
        <fullName evidence="7">MFS general substrate transporter</fullName>
    </submittedName>
</protein>
<sequence>MADPETAPLLDACESTDEQNGRDGNAISAQKQRSSEVVDELVEHWQKFSTLYIISMFALIIDISFGMMITPMSRLLELGVCRNFYAIHDPSVIQPGGDVLEQLCKIAPVQSKLAEINGILGMLGALPGLLFSIPYGIMADTYGRKVISAVSIVGLSLGMIWFYLVLIFYEVFPIEAVYAFPVFFIIGGGGPIISALIQAMIADVTPVELRGRVYMLMAITPIAGFSIGPLVGAKVMDLYGPSWAFLWSIPPRFFSLILLYFIPETGDFGDSETGNASSIPNGQPDSTKSFMGAKIQKLVDHARHDVWPIIRKTPVMLGMVSLVVNNFGTPIVGVLIQYFAAKFHWSYSSIAYVITYQSIVQIVMLLTFLPLADFLLRKRYATPELANLALSKISIFFLVAGCIALGLVQQASGAFFAIIIYVAGVGYAPSLRSFMTSLVPRDDTALLFALIGVFDSFGSLAGAPILAWAFSTGINIGGIATGLPFFVAGLIFGLSGITIWLIRPPIKLQDTVDGSEEEESEAE</sequence>
<dbReference type="OrthoDB" id="194139at2759"/>
<evidence type="ECO:0000313" key="7">
    <source>
        <dbReference type="EMBL" id="KAF2671368.1"/>
    </source>
</evidence>
<reference evidence="7" key="1">
    <citation type="journal article" date="2020" name="Stud. Mycol.">
        <title>101 Dothideomycetes genomes: a test case for predicting lifestyles and emergence of pathogens.</title>
        <authorList>
            <person name="Haridas S."/>
            <person name="Albert R."/>
            <person name="Binder M."/>
            <person name="Bloem J."/>
            <person name="Labutti K."/>
            <person name="Salamov A."/>
            <person name="Andreopoulos B."/>
            <person name="Baker S."/>
            <person name="Barry K."/>
            <person name="Bills G."/>
            <person name="Bluhm B."/>
            <person name="Cannon C."/>
            <person name="Castanera R."/>
            <person name="Culley D."/>
            <person name="Daum C."/>
            <person name="Ezra D."/>
            <person name="Gonzalez J."/>
            <person name="Henrissat B."/>
            <person name="Kuo A."/>
            <person name="Liang C."/>
            <person name="Lipzen A."/>
            <person name="Lutzoni F."/>
            <person name="Magnuson J."/>
            <person name="Mondo S."/>
            <person name="Nolan M."/>
            <person name="Ohm R."/>
            <person name="Pangilinan J."/>
            <person name="Park H.-J."/>
            <person name="Ramirez L."/>
            <person name="Alfaro M."/>
            <person name="Sun H."/>
            <person name="Tritt A."/>
            <person name="Yoshinaga Y."/>
            <person name="Zwiers L.-H."/>
            <person name="Turgeon B."/>
            <person name="Goodwin S."/>
            <person name="Spatafora J."/>
            <person name="Crous P."/>
            <person name="Grigoriev I."/>
        </authorList>
    </citation>
    <scope>NUCLEOTIDE SEQUENCE</scope>
    <source>
        <strain evidence="7">CBS 115976</strain>
    </source>
</reference>
<dbReference type="PROSITE" id="PS50850">
    <property type="entry name" value="MFS"/>
    <property type="match status" value="1"/>
</dbReference>
<evidence type="ECO:0000259" key="6">
    <source>
        <dbReference type="PROSITE" id="PS50850"/>
    </source>
</evidence>
<dbReference type="Proteomes" id="UP000799302">
    <property type="component" value="Unassembled WGS sequence"/>
</dbReference>
<evidence type="ECO:0000256" key="5">
    <source>
        <dbReference type="SAM" id="Phobius"/>
    </source>
</evidence>
<keyword evidence="4 5" id="KW-0472">Membrane</keyword>
<feature type="transmembrane region" description="Helical" evidence="5">
    <location>
        <begin position="446"/>
        <end position="470"/>
    </location>
</feature>
<keyword evidence="3 5" id="KW-1133">Transmembrane helix</keyword>
<keyword evidence="2 5" id="KW-0812">Transmembrane</keyword>
<comment type="subcellular location">
    <subcellularLocation>
        <location evidence="1">Membrane</location>
        <topology evidence="1">Multi-pass membrane protein</topology>
    </subcellularLocation>
</comment>
<feature type="transmembrane region" description="Helical" evidence="5">
    <location>
        <begin position="476"/>
        <end position="502"/>
    </location>
</feature>
<evidence type="ECO:0000256" key="4">
    <source>
        <dbReference type="ARBA" id="ARBA00023136"/>
    </source>
</evidence>
<dbReference type="SUPFAM" id="SSF103473">
    <property type="entry name" value="MFS general substrate transporter"/>
    <property type="match status" value="1"/>
</dbReference>
<organism evidence="7 8">
    <name type="scientific">Microthyrium microscopicum</name>
    <dbReference type="NCBI Taxonomy" id="703497"/>
    <lineage>
        <taxon>Eukaryota</taxon>
        <taxon>Fungi</taxon>
        <taxon>Dikarya</taxon>
        <taxon>Ascomycota</taxon>
        <taxon>Pezizomycotina</taxon>
        <taxon>Dothideomycetes</taxon>
        <taxon>Dothideomycetes incertae sedis</taxon>
        <taxon>Microthyriales</taxon>
        <taxon>Microthyriaceae</taxon>
        <taxon>Microthyrium</taxon>
    </lineage>
</organism>
<feature type="transmembrane region" description="Helical" evidence="5">
    <location>
        <begin position="350"/>
        <end position="376"/>
    </location>
</feature>
<feature type="transmembrane region" description="Helical" evidence="5">
    <location>
        <begin position="315"/>
        <end position="338"/>
    </location>
</feature>
<dbReference type="PANTHER" id="PTHR23507:SF1">
    <property type="entry name" value="FI18259P1-RELATED"/>
    <property type="match status" value="1"/>
</dbReference>
<evidence type="ECO:0000256" key="1">
    <source>
        <dbReference type="ARBA" id="ARBA00004141"/>
    </source>
</evidence>
<name>A0A6A6UJX3_9PEZI</name>
<feature type="transmembrane region" description="Helical" evidence="5">
    <location>
        <begin position="178"/>
        <end position="201"/>
    </location>
</feature>
<evidence type="ECO:0000313" key="8">
    <source>
        <dbReference type="Proteomes" id="UP000799302"/>
    </source>
</evidence>
<gene>
    <name evidence="7" type="ORF">BT63DRAFT_453764</name>
</gene>
<dbReference type="GO" id="GO:0016020">
    <property type="term" value="C:membrane"/>
    <property type="evidence" value="ECO:0007669"/>
    <property type="project" value="UniProtKB-SubCell"/>
</dbReference>
<dbReference type="InterPro" id="IPR020846">
    <property type="entry name" value="MFS_dom"/>
</dbReference>
<feature type="transmembrane region" description="Helical" evidence="5">
    <location>
        <begin position="149"/>
        <end position="172"/>
    </location>
</feature>
<dbReference type="GO" id="GO:0022857">
    <property type="term" value="F:transmembrane transporter activity"/>
    <property type="evidence" value="ECO:0007669"/>
    <property type="project" value="InterPro"/>
</dbReference>
<feature type="transmembrane region" description="Helical" evidence="5">
    <location>
        <begin position="213"/>
        <end position="232"/>
    </location>
</feature>
<dbReference type="AlphaFoldDB" id="A0A6A6UJX3"/>
<keyword evidence="8" id="KW-1185">Reference proteome</keyword>